<organism evidence="2 3">
    <name type="scientific">Patella caerulea</name>
    <name type="common">Rayed Mediterranean limpet</name>
    <dbReference type="NCBI Taxonomy" id="87958"/>
    <lineage>
        <taxon>Eukaryota</taxon>
        <taxon>Metazoa</taxon>
        <taxon>Spiralia</taxon>
        <taxon>Lophotrochozoa</taxon>
        <taxon>Mollusca</taxon>
        <taxon>Gastropoda</taxon>
        <taxon>Patellogastropoda</taxon>
        <taxon>Patelloidea</taxon>
        <taxon>Patellidae</taxon>
        <taxon>Patella</taxon>
    </lineage>
</organism>
<dbReference type="PANTHER" id="PTHR21301:SF10">
    <property type="entry name" value="REVERSE TRANSCRIPTASE DOMAIN-CONTAINING PROTEIN"/>
    <property type="match status" value="1"/>
</dbReference>
<gene>
    <name evidence="2" type="ORF">SNE40_017319</name>
</gene>
<proteinExistence type="predicted"/>
<comment type="caution">
    <text evidence="2">The sequence shown here is derived from an EMBL/GenBank/DDBJ whole genome shotgun (WGS) entry which is preliminary data.</text>
</comment>
<feature type="domain" description="Reverse transcriptase" evidence="1">
    <location>
        <begin position="1"/>
        <end position="135"/>
    </location>
</feature>
<protein>
    <recommendedName>
        <fullName evidence="1">Reverse transcriptase domain-containing protein</fullName>
    </recommendedName>
</protein>
<keyword evidence="3" id="KW-1185">Reference proteome</keyword>
<sequence length="135" mass="15821">MLDFLIDNIFIEFGGEIYQQAVGIPMGTNCAPLLADLFLYSYEAEYIQALVKTNKRLVRHFNFTYQYIDDVLSLNNPKFSDYVEFIYPDELEIKNTTDSDNHASYLDLRLDFDNCHKLSVKLYDKHDDFDLPIVN</sequence>
<accession>A0AAN8PFJ9</accession>
<dbReference type="InterPro" id="IPR000477">
    <property type="entry name" value="RT_dom"/>
</dbReference>
<dbReference type="EMBL" id="JAZGQO010000011">
    <property type="protein sequence ID" value="KAK6173953.1"/>
    <property type="molecule type" value="Genomic_DNA"/>
</dbReference>
<dbReference type="PROSITE" id="PS50878">
    <property type="entry name" value="RT_POL"/>
    <property type="match status" value="1"/>
</dbReference>
<dbReference type="AlphaFoldDB" id="A0AAN8PFJ9"/>
<evidence type="ECO:0000313" key="2">
    <source>
        <dbReference type="EMBL" id="KAK6173953.1"/>
    </source>
</evidence>
<evidence type="ECO:0000259" key="1">
    <source>
        <dbReference type="PROSITE" id="PS50878"/>
    </source>
</evidence>
<dbReference type="PANTHER" id="PTHR21301">
    <property type="entry name" value="REVERSE TRANSCRIPTASE"/>
    <property type="match status" value="1"/>
</dbReference>
<name>A0AAN8PFJ9_PATCE</name>
<reference evidence="2 3" key="1">
    <citation type="submission" date="2024-01" db="EMBL/GenBank/DDBJ databases">
        <title>The genome of the rayed Mediterranean limpet Patella caerulea (Linnaeus, 1758).</title>
        <authorList>
            <person name="Anh-Thu Weber A."/>
            <person name="Halstead-Nussloch G."/>
        </authorList>
    </citation>
    <scope>NUCLEOTIDE SEQUENCE [LARGE SCALE GENOMIC DNA]</scope>
    <source>
        <strain evidence="2">AATW-2023a</strain>
        <tissue evidence="2">Whole specimen</tissue>
    </source>
</reference>
<evidence type="ECO:0000313" key="3">
    <source>
        <dbReference type="Proteomes" id="UP001347796"/>
    </source>
</evidence>
<dbReference type="Proteomes" id="UP001347796">
    <property type="component" value="Unassembled WGS sequence"/>
</dbReference>